<evidence type="ECO:0000313" key="5">
    <source>
        <dbReference type="EMBL" id="SDZ32008.1"/>
    </source>
</evidence>
<organism evidence="5 6">
    <name type="scientific">Jannaschia faecimaris</name>
    <dbReference type="NCBI Taxonomy" id="1244108"/>
    <lineage>
        <taxon>Bacteria</taxon>
        <taxon>Pseudomonadati</taxon>
        <taxon>Pseudomonadota</taxon>
        <taxon>Alphaproteobacteria</taxon>
        <taxon>Rhodobacterales</taxon>
        <taxon>Roseobacteraceae</taxon>
        <taxon>Jannaschia</taxon>
    </lineage>
</organism>
<dbReference type="InterPro" id="IPR005101">
    <property type="entry name" value="Cryptochr/Photolyase_FAD-bd"/>
</dbReference>
<dbReference type="STRING" id="1244108.SAMN05444004_11084"/>
<dbReference type="GO" id="GO:0071949">
    <property type="term" value="F:FAD binding"/>
    <property type="evidence" value="ECO:0007669"/>
    <property type="project" value="TreeGrafter"/>
</dbReference>
<dbReference type="GO" id="GO:0003904">
    <property type="term" value="F:deoxyribodipyrimidine photo-lyase activity"/>
    <property type="evidence" value="ECO:0007669"/>
    <property type="project" value="TreeGrafter"/>
</dbReference>
<dbReference type="InterPro" id="IPR002081">
    <property type="entry name" value="Cryptochrome/DNA_photolyase_1"/>
</dbReference>
<dbReference type="Pfam" id="PF03441">
    <property type="entry name" value="FAD_binding_7"/>
    <property type="match status" value="1"/>
</dbReference>
<dbReference type="AlphaFoldDB" id="A0A1H3S306"/>
<dbReference type="PANTHER" id="PTHR11455">
    <property type="entry name" value="CRYPTOCHROME"/>
    <property type="match status" value="1"/>
</dbReference>
<dbReference type="RefSeq" id="WP_092646240.1">
    <property type="nucleotide sequence ID" value="NZ_FNPX01000010.1"/>
</dbReference>
<keyword evidence="6" id="KW-1185">Reference proteome</keyword>
<dbReference type="GO" id="GO:0003677">
    <property type="term" value="F:DNA binding"/>
    <property type="evidence" value="ECO:0007669"/>
    <property type="project" value="TreeGrafter"/>
</dbReference>
<evidence type="ECO:0000256" key="2">
    <source>
        <dbReference type="ARBA" id="ARBA00022827"/>
    </source>
</evidence>
<feature type="binding site" evidence="3">
    <location>
        <position position="36"/>
    </location>
    <ligand>
        <name>FAD</name>
        <dbReference type="ChEBI" id="CHEBI:57692"/>
    </ligand>
</feature>
<feature type="binding site" evidence="3">
    <location>
        <begin position="187"/>
        <end position="189"/>
    </location>
    <ligand>
        <name>FAD</name>
        <dbReference type="ChEBI" id="CHEBI:57692"/>
    </ligand>
</feature>
<evidence type="ECO:0000259" key="4">
    <source>
        <dbReference type="Pfam" id="PF03441"/>
    </source>
</evidence>
<gene>
    <name evidence="5" type="ORF">SAMN05444004_11084</name>
</gene>
<reference evidence="6" key="1">
    <citation type="submission" date="2016-10" db="EMBL/GenBank/DDBJ databases">
        <authorList>
            <person name="Varghese N."/>
            <person name="Submissions S."/>
        </authorList>
    </citation>
    <scope>NUCLEOTIDE SEQUENCE [LARGE SCALE GENOMIC DNA]</scope>
    <source>
        <strain evidence="6">DSM 100420</strain>
    </source>
</reference>
<sequence length="405" mass="44748">MKDQTAQTAPDPTFIATRATGLERLDAFLPRAGRAYAETRNHDLPGHENVSMMSPWLSHRAVTEAEMAGMIIDRFGASTAEKMLSEIIWRAYFKGWLERRPSVWFDYLRGLEAARDRLATSSGLRRAWEDACGGNTGIAPFDAWAAELARTGYLSNHARMWFASIWMHTLRLPWELGADFFLRHLLDGDAASNTLSWRWVAGLHTRGRPYPARASNISKFTCDRFDARTLGHQLTPSGDVDALNGPPHPDPGPVPEDVALPTGRIGLLLHEDDLHPDYLFARGLEPSGTAALIAPAGRSPLTIARHVADFTTGLAEDAIGRAHAPGPVTTDAQEISRWAQDFDHIVTPHAPTGWLRSALDGVSIQMHRPLRDWDAAAWPHATAGFFKVKKHIPNILDTIPPDIGH</sequence>
<dbReference type="Proteomes" id="UP000198914">
    <property type="component" value="Unassembled WGS sequence"/>
</dbReference>
<keyword evidence="1 3" id="KW-0285">Flavoprotein</keyword>
<proteinExistence type="predicted"/>
<accession>A0A1H3S306</accession>
<keyword evidence="2 3" id="KW-0274">FAD</keyword>
<evidence type="ECO:0000256" key="3">
    <source>
        <dbReference type="PIRSR" id="PIRSR602081-1"/>
    </source>
</evidence>
<feature type="domain" description="Cryptochrome/DNA photolyase FAD-binding" evidence="4">
    <location>
        <begin position="84"/>
        <end position="220"/>
    </location>
</feature>
<comment type="cofactor">
    <cofactor evidence="3">
        <name>FAD</name>
        <dbReference type="ChEBI" id="CHEBI:57692"/>
    </cofactor>
    <text evidence="3">Binds 1 FAD per subunit.</text>
</comment>
<protein>
    <submittedName>
        <fullName evidence="5">Deoxyribodipyrimidine photo-lyase</fullName>
    </submittedName>
</protein>
<dbReference type="OrthoDB" id="9772484at2"/>
<dbReference type="SUPFAM" id="SSF48173">
    <property type="entry name" value="Cryptochrome/photolyase FAD-binding domain"/>
    <property type="match status" value="1"/>
</dbReference>
<dbReference type="PANTHER" id="PTHR11455:SF9">
    <property type="entry name" value="CRYPTOCHROME CIRCADIAN CLOCK 5 ISOFORM X1"/>
    <property type="match status" value="1"/>
</dbReference>
<keyword evidence="5" id="KW-0456">Lyase</keyword>
<dbReference type="EMBL" id="FNPX01000010">
    <property type="protein sequence ID" value="SDZ32008.1"/>
    <property type="molecule type" value="Genomic_DNA"/>
</dbReference>
<evidence type="ECO:0000313" key="6">
    <source>
        <dbReference type="Proteomes" id="UP000198914"/>
    </source>
</evidence>
<dbReference type="InterPro" id="IPR036134">
    <property type="entry name" value="Crypto/Photolyase_FAD-like_sf"/>
</dbReference>
<name>A0A1H3S306_9RHOB</name>
<dbReference type="Gene3D" id="1.10.579.10">
    <property type="entry name" value="DNA Cyclobutane Dipyrimidine Photolyase, subunit A, domain 3"/>
    <property type="match status" value="1"/>
</dbReference>
<evidence type="ECO:0000256" key="1">
    <source>
        <dbReference type="ARBA" id="ARBA00022630"/>
    </source>
</evidence>
<feature type="binding site" evidence="3">
    <location>
        <begin position="86"/>
        <end position="93"/>
    </location>
    <ligand>
        <name>FAD</name>
        <dbReference type="ChEBI" id="CHEBI:57692"/>
    </ligand>
</feature>
<dbReference type="Gene3D" id="1.25.40.80">
    <property type="match status" value="1"/>
</dbReference>